<protein>
    <submittedName>
        <fullName evidence="1">Uncharacterized protein</fullName>
    </submittedName>
</protein>
<evidence type="ECO:0000313" key="1">
    <source>
        <dbReference type="EMBL" id="KAF7284976.1"/>
    </source>
</evidence>
<reference evidence="1" key="1">
    <citation type="submission" date="2020-08" db="EMBL/GenBank/DDBJ databases">
        <title>Genome sequencing and assembly of the red palm weevil Rhynchophorus ferrugineus.</title>
        <authorList>
            <person name="Dias G.B."/>
            <person name="Bergman C.M."/>
            <person name="Manee M."/>
        </authorList>
    </citation>
    <scope>NUCLEOTIDE SEQUENCE</scope>
    <source>
        <strain evidence="1">AA-2017</strain>
        <tissue evidence="1">Whole larva</tissue>
    </source>
</reference>
<accession>A0A834IS12</accession>
<dbReference type="Proteomes" id="UP000625711">
    <property type="component" value="Unassembled WGS sequence"/>
</dbReference>
<organism evidence="1 2">
    <name type="scientific">Rhynchophorus ferrugineus</name>
    <name type="common">Red palm weevil</name>
    <name type="synonym">Curculio ferrugineus</name>
    <dbReference type="NCBI Taxonomy" id="354439"/>
    <lineage>
        <taxon>Eukaryota</taxon>
        <taxon>Metazoa</taxon>
        <taxon>Ecdysozoa</taxon>
        <taxon>Arthropoda</taxon>
        <taxon>Hexapoda</taxon>
        <taxon>Insecta</taxon>
        <taxon>Pterygota</taxon>
        <taxon>Neoptera</taxon>
        <taxon>Endopterygota</taxon>
        <taxon>Coleoptera</taxon>
        <taxon>Polyphaga</taxon>
        <taxon>Cucujiformia</taxon>
        <taxon>Curculionidae</taxon>
        <taxon>Dryophthorinae</taxon>
        <taxon>Rhynchophorus</taxon>
    </lineage>
</organism>
<evidence type="ECO:0000313" key="2">
    <source>
        <dbReference type="Proteomes" id="UP000625711"/>
    </source>
</evidence>
<gene>
    <name evidence="1" type="ORF">GWI33_012757</name>
</gene>
<keyword evidence="2" id="KW-1185">Reference proteome</keyword>
<dbReference type="EMBL" id="JAACXV010000063">
    <property type="protein sequence ID" value="KAF7284976.1"/>
    <property type="molecule type" value="Genomic_DNA"/>
</dbReference>
<proteinExistence type="predicted"/>
<name>A0A834IS12_RHYFE</name>
<comment type="caution">
    <text evidence="1">The sequence shown here is derived from an EMBL/GenBank/DDBJ whole genome shotgun (WGS) entry which is preliminary data.</text>
</comment>
<dbReference type="AlphaFoldDB" id="A0A834IS12"/>
<sequence length="104" mass="12278">MQAQVPAEEAHAQARLRINEEQSGFESRERRISEKMKGDLRDDVFDFNFSFRKSLSYLQETIQELQHHEVPLFPELWQKNFSTMSSLRILLQKTISAQKTHDTP</sequence>